<name>A0A426Y2I2_ENSVE</name>
<reference evidence="1 2" key="1">
    <citation type="journal article" date="2014" name="Agronomy (Basel)">
        <title>A Draft Genome Sequence for Ensete ventricosum, the Drought-Tolerant Tree Against Hunger.</title>
        <authorList>
            <person name="Harrison J."/>
            <person name="Moore K.A."/>
            <person name="Paszkiewicz K."/>
            <person name="Jones T."/>
            <person name="Grant M."/>
            <person name="Ambacheew D."/>
            <person name="Muzemil S."/>
            <person name="Studholme D.J."/>
        </authorList>
    </citation>
    <scope>NUCLEOTIDE SEQUENCE [LARGE SCALE GENOMIC DNA]</scope>
</reference>
<evidence type="ECO:0000313" key="2">
    <source>
        <dbReference type="Proteomes" id="UP000287651"/>
    </source>
</evidence>
<dbReference type="EMBL" id="AMZH03015471">
    <property type="protein sequence ID" value="RRT45998.1"/>
    <property type="molecule type" value="Genomic_DNA"/>
</dbReference>
<dbReference type="Proteomes" id="UP000287651">
    <property type="component" value="Unassembled WGS sequence"/>
</dbReference>
<sequence>MVVCCGGQKLIRHERWYREKEKRKKKTRTQKDLRQELTELGKKVRGRVREVSNSTHLWIVWRRFASRKRYLFAQMEMTSVVCGLQVVIGHRVVEEGGTNAVVVGSTIGSGCVRQCNNNTTEV</sequence>
<protein>
    <submittedName>
        <fullName evidence="1">Uncharacterized protein</fullName>
    </submittedName>
</protein>
<dbReference type="AlphaFoldDB" id="A0A426Y2I2"/>
<evidence type="ECO:0000313" key="1">
    <source>
        <dbReference type="EMBL" id="RRT45998.1"/>
    </source>
</evidence>
<proteinExistence type="predicted"/>
<comment type="caution">
    <text evidence="1">The sequence shown here is derived from an EMBL/GenBank/DDBJ whole genome shotgun (WGS) entry which is preliminary data.</text>
</comment>
<organism evidence="1 2">
    <name type="scientific">Ensete ventricosum</name>
    <name type="common">Abyssinian banana</name>
    <name type="synonym">Musa ensete</name>
    <dbReference type="NCBI Taxonomy" id="4639"/>
    <lineage>
        <taxon>Eukaryota</taxon>
        <taxon>Viridiplantae</taxon>
        <taxon>Streptophyta</taxon>
        <taxon>Embryophyta</taxon>
        <taxon>Tracheophyta</taxon>
        <taxon>Spermatophyta</taxon>
        <taxon>Magnoliopsida</taxon>
        <taxon>Liliopsida</taxon>
        <taxon>Zingiberales</taxon>
        <taxon>Musaceae</taxon>
        <taxon>Ensete</taxon>
    </lineage>
</organism>
<gene>
    <name evidence="1" type="ORF">B296_00042686</name>
</gene>
<accession>A0A426Y2I2</accession>